<sequence>MGRQALDSLNAEQGVDPFSLYCNERLDVDSRLETLTATALPVVSPQGNNIVDVVIPDSWRPQSTSSETEYEGRLSSSTIVKPTRAVRGTASSISLQGAVDLASRRHVGLLVSTFCAGFLNTCVKHSLLPLLEAEMELEKRRVDAASVLVALPWSYAFLWGFLSDAVPFFGTRRKAYILSGWVISMCTCFAMAILNYTLEYNALSSQLPTEKALEHRVALIDGYMVLFMVTSFGYVLTLVIAETYIVAQSRREGLTTRGKALGTLLVTLCIGDEMGQLIADKLVFHITELGLTPVVTFRQVALVMMFSALVPILALILFYHEDPDPAALEHEDAPKDYRNPFHPEHQATSCFERLQLNWWRVRDALAKESTLHVIQFFALFLFLSEFTLSHPHGQLEIWCNFNKKAHSSSNITSQAFTLLTVGYWKYCALNWNWRHGLCTTFVLIVLVPQVVYYFVAIFSIPMRNQEAFSVITGLRGFVHGAVLILELAMSVEIAPVGGEGACVGMILSINTVVRLLSTTFSHILGFFCQEPSFLATQEPPPHQVALALGLCYATQLVSLVALLFLPRQKNELQRLHWYGPQGDTRRTWWVLGTSGGAFLVSAVFNCLAFTPETACLRIVGGTGCTK</sequence>
<protein>
    <submittedName>
        <fullName evidence="1">Uncharacterized protein</fullName>
    </submittedName>
</protein>
<dbReference type="EMBL" id="CM047584">
    <property type="protein sequence ID" value="KAI9911977.1"/>
    <property type="molecule type" value="Genomic_DNA"/>
</dbReference>
<accession>A0ACC0VZP8</accession>
<dbReference type="Proteomes" id="UP001163321">
    <property type="component" value="Chromosome 5"/>
</dbReference>
<keyword evidence="2" id="KW-1185">Reference proteome</keyword>
<evidence type="ECO:0000313" key="1">
    <source>
        <dbReference type="EMBL" id="KAI9911977.1"/>
    </source>
</evidence>
<evidence type="ECO:0000313" key="2">
    <source>
        <dbReference type="Proteomes" id="UP001163321"/>
    </source>
</evidence>
<gene>
    <name evidence="1" type="ORF">PsorP6_009798</name>
</gene>
<organism evidence="1 2">
    <name type="scientific">Peronosclerospora sorghi</name>
    <dbReference type="NCBI Taxonomy" id="230839"/>
    <lineage>
        <taxon>Eukaryota</taxon>
        <taxon>Sar</taxon>
        <taxon>Stramenopiles</taxon>
        <taxon>Oomycota</taxon>
        <taxon>Peronosporomycetes</taxon>
        <taxon>Peronosporales</taxon>
        <taxon>Peronosporaceae</taxon>
        <taxon>Peronosclerospora</taxon>
    </lineage>
</organism>
<comment type="caution">
    <text evidence="1">The sequence shown here is derived from an EMBL/GenBank/DDBJ whole genome shotgun (WGS) entry which is preliminary data.</text>
</comment>
<name>A0ACC0VZP8_9STRA</name>
<proteinExistence type="predicted"/>
<reference evidence="1 2" key="1">
    <citation type="journal article" date="2022" name="bioRxiv">
        <title>The genome of the oomycete Peronosclerospora sorghi, a cosmopolitan pathogen of maize and sorghum, is inflated with dispersed pseudogenes.</title>
        <authorList>
            <person name="Fletcher K."/>
            <person name="Martin F."/>
            <person name="Isakeit T."/>
            <person name="Cavanaugh K."/>
            <person name="Magill C."/>
            <person name="Michelmore R."/>
        </authorList>
    </citation>
    <scope>NUCLEOTIDE SEQUENCE [LARGE SCALE GENOMIC DNA]</scope>
    <source>
        <strain evidence="1">P6</strain>
    </source>
</reference>